<comment type="caution">
    <text evidence="3">The sequence shown here is derived from an EMBL/GenBank/DDBJ whole genome shotgun (WGS) entry which is preliminary data.</text>
</comment>
<accession>A0A327WXN2</accession>
<dbReference type="OrthoDB" id="9778250at2"/>
<dbReference type="Proteomes" id="UP000249203">
    <property type="component" value="Unassembled WGS sequence"/>
</dbReference>
<dbReference type="CDD" id="cd04820">
    <property type="entry name" value="PA_M28_1_1"/>
    <property type="match status" value="1"/>
</dbReference>
<feature type="signal peptide" evidence="1">
    <location>
        <begin position="1"/>
        <end position="24"/>
    </location>
</feature>
<dbReference type="SUPFAM" id="SSF53187">
    <property type="entry name" value="Zn-dependent exopeptidases"/>
    <property type="match status" value="1"/>
</dbReference>
<keyword evidence="3" id="KW-0378">Hydrolase</keyword>
<dbReference type="Gene3D" id="3.50.30.30">
    <property type="match status" value="1"/>
</dbReference>
<dbReference type="InterPro" id="IPR046450">
    <property type="entry name" value="PA_dom_sf"/>
</dbReference>
<sequence>MIQSRIMRSACTAVAALSVLAACAQTSYVEPQAREHAVRAHMKFIADDLLEGRDTGSRGYDIAANYVASNYEQLGLLPYGEEEYFQWMPAIQTRLVSNSASFTIHDGDTDIDMAFPRAFFTGPSAAATEQSVTAELVFVGFGMASETFGFDDYAEVDVDGKIVVMVTGWPDDLPSEEAAHLSRLKAELAAERGAVGVITLHTPQREQVRPYETSLLYLNAPSVRWVNQDGEVQGNDSIQGSAYVHHEHAEPLFANAPTSLQEVFAQLEQNQRPQAFDLGVSATLSRQSSHENLRSPNIIGVIEGSDPTLKDEYVVYTAHLDHLGLARDMSTDNKVFNGLLDNASGVAIMLETARMFAEAKAQGHGPRRSIMFVALTGEEKGLLGADYFAEHPPVAIENMVANVNLDMPVLLYPFADVVAFGAAHSSLGDVVESAAGRYGIASSPDPMPEQAIFTRSDHYMLVTRGIPAVFLMTGFTSQDEGEDGGEVWARFFAEQYHRPQDDIPSLTEAYGAIRYDFGALFAQINFAIGEEIANTAERPYWLPQSYFGGLYRTDGPQLRH</sequence>
<dbReference type="SUPFAM" id="SSF52025">
    <property type="entry name" value="PA domain"/>
    <property type="match status" value="1"/>
</dbReference>
<evidence type="ECO:0000313" key="6">
    <source>
        <dbReference type="Proteomes" id="UP000287865"/>
    </source>
</evidence>
<dbReference type="Proteomes" id="UP000287865">
    <property type="component" value="Unassembled WGS sequence"/>
</dbReference>
<name>A0A327WXN2_9GAMM</name>
<protein>
    <submittedName>
        <fullName evidence="4">Peptidase M28</fullName>
    </submittedName>
    <submittedName>
        <fullName evidence="3">Zn-dependent M28 family amino/carboxypeptidase</fullName>
    </submittedName>
</protein>
<dbReference type="AlphaFoldDB" id="A0A327WXN2"/>
<feature type="domain" description="Peptidase M28" evidence="2">
    <location>
        <begin position="297"/>
        <end position="505"/>
    </location>
</feature>
<feature type="chain" id="PRO_5016357568" evidence="1">
    <location>
        <begin position="25"/>
        <end position="560"/>
    </location>
</feature>
<keyword evidence="3" id="KW-0645">Protease</keyword>
<dbReference type="Pfam" id="PF04389">
    <property type="entry name" value="Peptidase_M28"/>
    <property type="match status" value="1"/>
</dbReference>
<dbReference type="PROSITE" id="PS51257">
    <property type="entry name" value="PROKAR_LIPOPROTEIN"/>
    <property type="match status" value="1"/>
</dbReference>
<reference evidence="3 5" key="2">
    <citation type="submission" date="2018-06" db="EMBL/GenBank/DDBJ databases">
        <title>Genomic Encyclopedia of Type Strains, Phase III (KMG-III): the genomes of soil and plant-associated and newly described type strains.</title>
        <authorList>
            <person name="Whitman W."/>
        </authorList>
    </citation>
    <scope>NUCLEOTIDE SEQUENCE [LARGE SCALE GENOMIC DNA]</scope>
    <source>
        <strain evidence="3 5">CGMCC 1.15366</strain>
    </source>
</reference>
<evidence type="ECO:0000313" key="4">
    <source>
        <dbReference type="EMBL" id="RUO24153.1"/>
    </source>
</evidence>
<organism evidence="3 5">
    <name type="scientific">Aliidiomarina maris</name>
    <dbReference type="NCBI Taxonomy" id="531312"/>
    <lineage>
        <taxon>Bacteria</taxon>
        <taxon>Pseudomonadati</taxon>
        <taxon>Pseudomonadota</taxon>
        <taxon>Gammaproteobacteria</taxon>
        <taxon>Alteromonadales</taxon>
        <taxon>Idiomarinaceae</taxon>
        <taxon>Aliidiomarina</taxon>
    </lineage>
</organism>
<dbReference type="InterPro" id="IPR045175">
    <property type="entry name" value="M28_fam"/>
</dbReference>
<keyword evidence="3" id="KW-0121">Carboxypeptidase</keyword>
<proteinExistence type="predicted"/>
<reference evidence="4 6" key="1">
    <citation type="journal article" date="2018" name="Front. Microbiol.">
        <title>Genome-Based Analysis Reveals the Taxonomy and Diversity of the Family Idiomarinaceae.</title>
        <authorList>
            <person name="Liu Y."/>
            <person name="Lai Q."/>
            <person name="Shao Z."/>
        </authorList>
    </citation>
    <scope>NUCLEOTIDE SEQUENCE [LARGE SCALE GENOMIC DNA]</scope>
    <source>
        <strain evidence="4 6">CF12-14</strain>
    </source>
</reference>
<keyword evidence="6" id="KW-1185">Reference proteome</keyword>
<evidence type="ECO:0000313" key="3">
    <source>
        <dbReference type="EMBL" id="RAJ96909.1"/>
    </source>
</evidence>
<dbReference type="PANTHER" id="PTHR12147:SF26">
    <property type="entry name" value="PEPTIDASE M28 DOMAIN-CONTAINING PROTEIN"/>
    <property type="match status" value="1"/>
</dbReference>
<dbReference type="RefSeq" id="WP_111569565.1">
    <property type="nucleotide sequence ID" value="NZ_QLMD01000007.1"/>
</dbReference>
<dbReference type="EMBL" id="PIPK01000007">
    <property type="protein sequence ID" value="RUO24153.1"/>
    <property type="molecule type" value="Genomic_DNA"/>
</dbReference>
<keyword evidence="1" id="KW-0732">Signal</keyword>
<dbReference type="InterPro" id="IPR007484">
    <property type="entry name" value="Peptidase_M28"/>
</dbReference>
<dbReference type="Gene3D" id="3.40.630.10">
    <property type="entry name" value="Zn peptidases"/>
    <property type="match status" value="1"/>
</dbReference>
<dbReference type="PANTHER" id="PTHR12147">
    <property type="entry name" value="METALLOPEPTIDASE M28 FAMILY MEMBER"/>
    <property type="match status" value="1"/>
</dbReference>
<evidence type="ECO:0000313" key="5">
    <source>
        <dbReference type="Proteomes" id="UP000249203"/>
    </source>
</evidence>
<dbReference type="GO" id="GO:0008235">
    <property type="term" value="F:metalloexopeptidase activity"/>
    <property type="evidence" value="ECO:0007669"/>
    <property type="project" value="InterPro"/>
</dbReference>
<evidence type="ECO:0000256" key="1">
    <source>
        <dbReference type="SAM" id="SignalP"/>
    </source>
</evidence>
<gene>
    <name evidence="3" type="ORF">B0I24_107124</name>
    <name evidence="4" type="ORF">CWE07_08660</name>
</gene>
<dbReference type="GO" id="GO:0004180">
    <property type="term" value="F:carboxypeptidase activity"/>
    <property type="evidence" value="ECO:0007669"/>
    <property type="project" value="UniProtKB-KW"/>
</dbReference>
<dbReference type="GO" id="GO:0006508">
    <property type="term" value="P:proteolysis"/>
    <property type="evidence" value="ECO:0007669"/>
    <property type="project" value="InterPro"/>
</dbReference>
<evidence type="ECO:0000259" key="2">
    <source>
        <dbReference type="Pfam" id="PF04389"/>
    </source>
</evidence>
<dbReference type="EMBL" id="QLMD01000007">
    <property type="protein sequence ID" value="RAJ96909.1"/>
    <property type="molecule type" value="Genomic_DNA"/>
</dbReference>